<sequence>MVLYRCSCQWWSSADIVVPVDSDTGKLLVEKGESYSRDTIGETYMSGLFFQDPTDPDSSTRKTEFESLSDVLWRASELTGAQRLQYRKNAISVAEKKFGISVFEQEWDRVTTSLADYEMYERNKRGKVERLY</sequence>
<proteinExistence type="predicted"/>
<dbReference type="AlphaFoldDB" id="A0A060BT69"/>
<reference evidence="1" key="1">
    <citation type="journal article" date="2013" name="Environ. Microbiol.">
        <title>Seasonally variable intestinal metagenomes of the red palm weevil (Rhynchophorus ferrugineus).</title>
        <authorList>
            <person name="Jia S."/>
            <person name="Zhang X."/>
            <person name="Zhang G."/>
            <person name="Yin A."/>
            <person name="Zhang S."/>
            <person name="Li F."/>
            <person name="Wang L."/>
            <person name="Zhao D."/>
            <person name="Yun Q."/>
            <person name="Tala"/>
            <person name="Wang J."/>
            <person name="Sun G."/>
            <person name="Baabdullah M."/>
            <person name="Yu X."/>
            <person name="Hu S."/>
            <person name="Al-Mssallem I.S."/>
            <person name="Yu J."/>
        </authorList>
    </citation>
    <scope>NUCLEOTIDE SEQUENCE</scope>
</reference>
<name>A0A060BT69_9SACH</name>
<protein>
    <submittedName>
        <fullName evidence="1">CAZy families GT4 protein</fullName>
    </submittedName>
</protein>
<organism evidence="1">
    <name type="scientific">uncultured Pichia</name>
    <dbReference type="NCBI Taxonomy" id="747082"/>
    <lineage>
        <taxon>Eukaryota</taxon>
        <taxon>Fungi</taxon>
        <taxon>Dikarya</taxon>
        <taxon>Ascomycota</taxon>
        <taxon>Saccharomycotina</taxon>
        <taxon>Saccharomycetes</taxon>
        <taxon>Saccharomycetales</taxon>
        <taxon>Saccharomycetaceae</taxon>
        <taxon>environmental samples</taxon>
    </lineage>
</organism>
<dbReference type="EMBL" id="KF118865">
    <property type="protein sequence ID" value="AIA86129.1"/>
    <property type="molecule type" value="Genomic_DNA"/>
</dbReference>
<evidence type="ECO:0000313" key="1">
    <source>
        <dbReference type="EMBL" id="AIA86129.1"/>
    </source>
</evidence>
<accession>A0A060BT69</accession>